<dbReference type="RefSeq" id="WP_235120907.1">
    <property type="nucleotide sequence ID" value="NZ_CP090978.1"/>
</dbReference>
<proteinExistence type="predicted"/>
<organism evidence="1 2">
    <name type="scientific">Paenibacillus hexagrammi</name>
    <dbReference type="NCBI Taxonomy" id="2908839"/>
    <lineage>
        <taxon>Bacteria</taxon>
        <taxon>Bacillati</taxon>
        <taxon>Bacillota</taxon>
        <taxon>Bacilli</taxon>
        <taxon>Bacillales</taxon>
        <taxon>Paenibacillaceae</taxon>
        <taxon>Paenibacillus</taxon>
    </lineage>
</organism>
<dbReference type="Pfam" id="PF07394">
    <property type="entry name" value="DUF1501"/>
    <property type="match status" value="1"/>
</dbReference>
<reference evidence="1 2" key="1">
    <citation type="journal article" date="2024" name="Int. J. Syst. Evol. Microbiol.">
        <title>Paenibacillus hexagrammi sp. nov., a novel bacterium isolated from the gut content of Hexagrammos agrammus.</title>
        <authorList>
            <person name="Jung H.K."/>
            <person name="Kim D.G."/>
            <person name="Zin H."/>
            <person name="Park J."/>
            <person name="Jung H."/>
            <person name="Kim Y.O."/>
            <person name="Kong H.J."/>
            <person name="Kim J.W."/>
            <person name="Kim Y.S."/>
        </authorList>
    </citation>
    <scope>NUCLEOTIDE SEQUENCE [LARGE SCALE GENOMIC DNA]</scope>
    <source>
        <strain evidence="1 2">YPD9-1</strain>
    </source>
</reference>
<keyword evidence="2" id="KW-1185">Reference proteome</keyword>
<dbReference type="InterPro" id="IPR017850">
    <property type="entry name" value="Alkaline_phosphatase_core_sf"/>
</dbReference>
<evidence type="ECO:0000313" key="2">
    <source>
        <dbReference type="Proteomes" id="UP001649230"/>
    </source>
</evidence>
<dbReference type="Proteomes" id="UP001649230">
    <property type="component" value="Chromosome"/>
</dbReference>
<sequence>MNLTRRDFLIKSSQLIATISLGGFSRIGQAVYANNDAATLPVKSPTLVVVQLSGGNDGLNTVIPYTNGRYYDARPTLRYKQEEVLPLNNQIGLHPCLRNLQFMFQDGKLAIVQGVGYPKPDLSHFRSMEIWQTGVPESIATTGWLGRYITSSSADHHLPAIQIGAGTVNKAFISPGSDVPVVQSLETFRAFTSSTPDAYQKNLIKSALNIYQTHSQNDYLQVVSQRGLSAFNNLEAIKSIVSSYVKKADYPNTQFSQDLQLTAKLISGKAGTQIYYLQLGGFDDHVQEKQQHKETLKTLDDGLGAFFKDLKENGTHNDVIIMVFSEFGRRLRENSSGGTDHGTAAPVFIIGERVKGGLYGSHPNLTTLINGDLKCEVDFRSIYHTIIDKWLHGDATNTLGGTFENLPFI</sequence>
<dbReference type="EMBL" id="CP090978">
    <property type="protein sequence ID" value="UJF34333.1"/>
    <property type="molecule type" value="Genomic_DNA"/>
</dbReference>
<dbReference type="InterPro" id="IPR010869">
    <property type="entry name" value="DUF1501"/>
</dbReference>
<dbReference type="Gene3D" id="3.40.720.10">
    <property type="entry name" value="Alkaline Phosphatase, subunit A"/>
    <property type="match status" value="1"/>
</dbReference>
<evidence type="ECO:0000313" key="1">
    <source>
        <dbReference type="EMBL" id="UJF34333.1"/>
    </source>
</evidence>
<dbReference type="PANTHER" id="PTHR43737:SF1">
    <property type="entry name" value="DUF1501 DOMAIN-CONTAINING PROTEIN"/>
    <property type="match status" value="1"/>
</dbReference>
<dbReference type="PROSITE" id="PS51318">
    <property type="entry name" value="TAT"/>
    <property type="match status" value="1"/>
</dbReference>
<dbReference type="InterPro" id="IPR006311">
    <property type="entry name" value="TAT_signal"/>
</dbReference>
<dbReference type="SUPFAM" id="SSF53649">
    <property type="entry name" value="Alkaline phosphatase-like"/>
    <property type="match status" value="1"/>
</dbReference>
<accession>A0ABY3SLH6</accession>
<protein>
    <submittedName>
        <fullName evidence="1">DUF1501 domain-containing protein</fullName>
    </submittedName>
</protein>
<dbReference type="PANTHER" id="PTHR43737">
    <property type="entry name" value="BLL7424 PROTEIN"/>
    <property type="match status" value="1"/>
</dbReference>
<name>A0ABY3SLH6_9BACL</name>
<gene>
    <name evidence="1" type="ORF">L0M14_03735</name>
</gene>